<dbReference type="GO" id="GO:0006281">
    <property type="term" value="P:DNA repair"/>
    <property type="evidence" value="ECO:0007669"/>
    <property type="project" value="UniProtKB-ARBA"/>
</dbReference>
<evidence type="ECO:0000259" key="1">
    <source>
        <dbReference type="Pfam" id="PF09588"/>
    </source>
</evidence>
<dbReference type="CDD" id="cd22343">
    <property type="entry name" value="PDDEXK_lambda_exonuclease-like"/>
    <property type="match status" value="1"/>
</dbReference>
<dbReference type="OrthoDB" id="6617437at2759"/>
<reference evidence="3" key="1">
    <citation type="submission" date="2025-08" db="UniProtKB">
        <authorList>
            <consortium name="RefSeq"/>
        </authorList>
    </citation>
    <scope>IDENTIFICATION</scope>
    <source>
        <tissue evidence="3">Whole body</tissue>
    </source>
</reference>
<sequence length="410" mass="46967">MSFQKKKKSSKGENVPGCMRSLLVSCTCRLRAAIIKAIKYRKQQNNISYEDSIKMLKKVIVNSPNHIFGDHENCSNYFCKRKNLGEEKHVIDMKRVGLWDDIGSIRSILTYHTESLIFNLNNNAAENYNSILAKFVGGKRVNLCLRGSYELRCNAAVTAYNAGANRLSLFHKQVVKKNPGVFTKRYIKRSQQLWDSRRRRQLFATPVQRLKSKKLAGPNENYGAVEPDFVSHPDLLTSELNNRTNLYLNSLKLTKEDIISLEKITKRQHECEDWHRERKKRLTASVFDKICKLRKTTSRTKTIETILYGKFQGNLSTKYGVEHEDVAKEQLTNILSVSIEPSGLMIDIEKFYLAASPDGLIGDDGLVEIKCPSSAKNVSPKEQKKNSPYVAFWPYERMCADTIKLRYPIA</sequence>
<dbReference type="InterPro" id="IPR011335">
    <property type="entry name" value="Restrct_endonuc-II-like"/>
</dbReference>
<protein>
    <submittedName>
        <fullName evidence="3">Uncharacterized protein LOC112685567</fullName>
    </submittedName>
</protein>
<dbReference type="InterPro" id="IPR019080">
    <property type="entry name" value="YqaJ_viral_recombinase"/>
</dbReference>
<evidence type="ECO:0000313" key="3">
    <source>
        <dbReference type="RefSeq" id="XP_025413284.1"/>
    </source>
</evidence>
<dbReference type="PANTHER" id="PTHR46609">
    <property type="entry name" value="EXONUCLEASE, PHAGE-TYPE/RECB, C-TERMINAL DOMAIN-CONTAINING PROTEIN"/>
    <property type="match status" value="1"/>
</dbReference>
<dbReference type="GeneID" id="112685567"/>
<dbReference type="PANTHER" id="PTHR46609:SF8">
    <property type="entry name" value="YQAJ VIRAL RECOMBINASE DOMAIN-CONTAINING PROTEIN"/>
    <property type="match status" value="1"/>
</dbReference>
<dbReference type="Proteomes" id="UP000694846">
    <property type="component" value="Unplaced"/>
</dbReference>
<dbReference type="InterPro" id="IPR051703">
    <property type="entry name" value="NF-kappa-B_Signaling_Reg"/>
</dbReference>
<dbReference type="RefSeq" id="XP_025413284.1">
    <property type="nucleotide sequence ID" value="XM_025557499.1"/>
</dbReference>
<dbReference type="AlphaFoldDB" id="A0A8B8FQR5"/>
<dbReference type="InterPro" id="IPR011604">
    <property type="entry name" value="PDDEXK-like_dom_sf"/>
</dbReference>
<dbReference type="Gene3D" id="3.90.320.10">
    <property type="match status" value="1"/>
</dbReference>
<organism evidence="2 3">
    <name type="scientific">Sipha flava</name>
    <name type="common">yellow sugarcane aphid</name>
    <dbReference type="NCBI Taxonomy" id="143950"/>
    <lineage>
        <taxon>Eukaryota</taxon>
        <taxon>Metazoa</taxon>
        <taxon>Ecdysozoa</taxon>
        <taxon>Arthropoda</taxon>
        <taxon>Hexapoda</taxon>
        <taxon>Insecta</taxon>
        <taxon>Pterygota</taxon>
        <taxon>Neoptera</taxon>
        <taxon>Paraneoptera</taxon>
        <taxon>Hemiptera</taxon>
        <taxon>Sternorrhyncha</taxon>
        <taxon>Aphidomorpha</taxon>
        <taxon>Aphidoidea</taxon>
        <taxon>Aphididae</taxon>
        <taxon>Sipha</taxon>
    </lineage>
</organism>
<gene>
    <name evidence="3" type="primary">LOC112685567</name>
</gene>
<evidence type="ECO:0000313" key="2">
    <source>
        <dbReference type="Proteomes" id="UP000694846"/>
    </source>
</evidence>
<feature type="domain" description="YqaJ viral recombinase" evidence="1">
    <location>
        <begin position="273"/>
        <end position="387"/>
    </location>
</feature>
<name>A0A8B8FQR5_9HEMI</name>
<proteinExistence type="predicted"/>
<dbReference type="Pfam" id="PF09588">
    <property type="entry name" value="YqaJ"/>
    <property type="match status" value="1"/>
</dbReference>
<accession>A0A8B8FQR5</accession>
<keyword evidence="2" id="KW-1185">Reference proteome</keyword>
<dbReference type="SUPFAM" id="SSF52980">
    <property type="entry name" value="Restriction endonuclease-like"/>
    <property type="match status" value="1"/>
</dbReference>